<protein>
    <submittedName>
        <fullName evidence="3">Iron ABC transporter permease</fullName>
    </submittedName>
</protein>
<reference evidence="3 4" key="1">
    <citation type="submission" date="2019-01" db="EMBL/GenBank/DDBJ databases">
        <authorList>
            <person name="Deng T."/>
        </authorList>
    </citation>
    <scope>NUCLEOTIDE SEQUENCE [LARGE SCALE GENOMIC DNA]</scope>
    <source>
        <strain evidence="3 4">F8825</strain>
    </source>
</reference>
<dbReference type="Proteomes" id="UP000291088">
    <property type="component" value="Unassembled WGS sequence"/>
</dbReference>
<comment type="caution">
    <text evidence="3">The sequence shown here is derived from an EMBL/GenBank/DDBJ whole genome shotgun (WGS) entry which is preliminary data.</text>
</comment>
<sequence>MNARAYLLLLVLSVVVAVPASPQAQGFAGLGTQAEGFAVPERGVPLAFPRDHGAHPDYRIEWWYLTANLKSADGRSFGLQWTLFRSALEPGGKDASQIWMGHAAATSAERHLVAERLARGGTGQAGVTLAPFSAWIDEWKMETRVGEEALAAGADPLSKLVLGASGTDFRYSMELEAKGPLVPQGDRGYSVKSAEGQASYYYSQPFYTISGTLVLPEGEVEVTGEAWLDREWSSQPLSAGQTGWDWFSLHLESGEKLMAFRLRGDAQGYMSGTWISADGRPTPLGPSDLVVTPLDTARVAGHVLPVRWRVEVPGHGVDVTTEALNDDAWMAVSFPYWEGPIRFSGSHEGQGYLEMTGYK</sequence>
<accession>A0A4Q2SW30</accession>
<dbReference type="RefSeq" id="WP_129333693.1">
    <property type="nucleotide sequence ID" value="NZ_SDVB01000253.1"/>
</dbReference>
<feature type="signal peptide" evidence="1">
    <location>
        <begin position="1"/>
        <end position="24"/>
    </location>
</feature>
<evidence type="ECO:0000313" key="3">
    <source>
        <dbReference type="EMBL" id="RYC10305.1"/>
    </source>
</evidence>
<name>A0A4Q2SW30_9HYPH</name>
<dbReference type="Gene3D" id="2.40.370.10">
    <property type="entry name" value="AttH-like domain"/>
    <property type="match status" value="2"/>
</dbReference>
<dbReference type="SUPFAM" id="SSF159245">
    <property type="entry name" value="AttH-like"/>
    <property type="match status" value="1"/>
</dbReference>
<feature type="chain" id="PRO_5020502795" evidence="1">
    <location>
        <begin position="25"/>
        <end position="359"/>
    </location>
</feature>
<dbReference type="AlphaFoldDB" id="A0A4Q2SW30"/>
<dbReference type="EMBL" id="SDVB01000253">
    <property type="protein sequence ID" value="RYC10305.1"/>
    <property type="molecule type" value="Genomic_DNA"/>
</dbReference>
<dbReference type="InterPro" id="IPR023374">
    <property type="entry name" value="AttH-like_dom_sf"/>
</dbReference>
<dbReference type="OrthoDB" id="9770826at2"/>
<dbReference type="InterPro" id="IPR010791">
    <property type="entry name" value="AttH_dom"/>
</dbReference>
<dbReference type="Pfam" id="PF17186">
    <property type="entry name" value="Lipocalin_9"/>
    <property type="match status" value="1"/>
</dbReference>
<keyword evidence="4" id="KW-1185">Reference proteome</keyword>
<gene>
    <name evidence="3" type="ORF">EUU22_19815</name>
</gene>
<feature type="domain" description="AttH" evidence="2">
    <location>
        <begin position="60"/>
        <end position="234"/>
    </location>
</feature>
<dbReference type="PANTHER" id="PTHR38591">
    <property type="entry name" value="HYDROLASE"/>
    <property type="match status" value="1"/>
</dbReference>
<proteinExistence type="predicted"/>
<evidence type="ECO:0000259" key="2">
    <source>
        <dbReference type="Pfam" id="PF07143"/>
    </source>
</evidence>
<evidence type="ECO:0000256" key="1">
    <source>
        <dbReference type="SAM" id="SignalP"/>
    </source>
</evidence>
<evidence type="ECO:0000313" key="4">
    <source>
        <dbReference type="Proteomes" id="UP000291088"/>
    </source>
</evidence>
<organism evidence="3 4">
    <name type="scientific">Ciceribacter ferrooxidans</name>
    <dbReference type="NCBI Taxonomy" id="2509717"/>
    <lineage>
        <taxon>Bacteria</taxon>
        <taxon>Pseudomonadati</taxon>
        <taxon>Pseudomonadota</taxon>
        <taxon>Alphaproteobacteria</taxon>
        <taxon>Hyphomicrobiales</taxon>
        <taxon>Rhizobiaceae</taxon>
        <taxon>Ciceribacter</taxon>
    </lineage>
</organism>
<dbReference type="Pfam" id="PF07143">
    <property type="entry name" value="CrtC"/>
    <property type="match status" value="1"/>
</dbReference>
<dbReference type="PANTHER" id="PTHR38591:SF1">
    <property type="entry name" value="BLL1000 PROTEIN"/>
    <property type="match status" value="1"/>
</dbReference>
<keyword evidence="1" id="KW-0732">Signal</keyword>